<dbReference type="STRING" id="1208920.CONE_0418"/>
<accession>M1LYJ3</accession>
<evidence type="ECO:0000313" key="3">
    <source>
        <dbReference type="EMBL" id="AGF48209.1"/>
    </source>
</evidence>
<dbReference type="PATRIC" id="fig|1208920.3.peg.189"/>
<organism evidence="3 4">
    <name type="scientific">Candidatus Kinetoplastidibacterium stringomonadis TCC290E</name>
    <dbReference type="NCBI Taxonomy" id="1208920"/>
    <lineage>
        <taxon>Bacteria</taxon>
        <taxon>Pseudomonadati</taxon>
        <taxon>Pseudomonadota</taxon>
        <taxon>Betaproteobacteria</taxon>
        <taxon>Candidatus Kinetoplastidibacterium</taxon>
    </lineage>
</organism>
<evidence type="ECO:0000313" key="4">
    <source>
        <dbReference type="Proteomes" id="UP000011541"/>
    </source>
</evidence>
<dbReference type="EMBL" id="CP003805">
    <property type="protein sequence ID" value="AGF48209.1"/>
    <property type="molecule type" value="Genomic_DNA"/>
</dbReference>
<dbReference type="PANTHER" id="PTHR21043">
    <property type="entry name" value="IOJAP SUPERFAMILY ORTHOLOG"/>
    <property type="match status" value="1"/>
</dbReference>
<dbReference type="AlphaFoldDB" id="M1LYJ3"/>
<evidence type="ECO:0000256" key="2">
    <source>
        <dbReference type="HAMAP-Rule" id="MF_01477"/>
    </source>
</evidence>
<keyword evidence="2" id="KW-0678">Repressor</keyword>
<dbReference type="KEGG" id="kon:CONE_0418"/>
<dbReference type="GO" id="GO:0005737">
    <property type="term" value="C:cytoplasm"/>
    <property type="evidence" value="ECO:0007669"/>
    <property type="project" value="UniProtKB-SubCell"/>
</dbReference>
<name>M1LYJ3_9PROT</name>
<dbReference type="InterPro" id="IPR043519">
    <property type="entry name" value="NT_sf"/>
</dbReference>
<sequence length="105" mass="12315">MSLDKLKQNIIEILEDLKSKDIVILNTKLNTFLFDEMIIVTSSSDRHGRAIASNLYKIKGKLDKHIKIEGIENGDWIIVDLEDIVIHIMQREYRDLYDLESLWTK</sequence>
<dbReference type="GO" id="GO:0043023">
    <property type="term" value="F:ribosomal large subunit binding"/>
    <property type="evidence" value="ECO:0007669"/>
    <property type="project" value="TreeGrafter"/>
</dbReference>
<proteinExistence type="inferred from homology"/>
<dbReference type="SUPFAM" id="SSF81301">
    <property type="entry name" value="Nucleotidyltransferase"/>
    <property type="match status" value="1"/>
</dbReference>
<dbReference type="Gene3D" id="3.30.460.10">
    <property type="entry name" value="Beta Polymerase, domain 2"/>
    <property type="match status" value="1"/>
</dbReference>
<gene>
    <name evidence="2" type="primary">rsfS</name>
    <name evidence="3" type="ORF">CONE_0418</name>
</gene>
<dbReference type="RefSeq" id="WP_015396896.1">
    <property type="nucleotide sequence ID" value="NC_020299.1"/>
</dbReference>
<dbReference type="eggNOG" id="COG0799">
    <property type="taxonomic scope" value="Bacteria"/>
</dbReference>
<dbReference type="OrthoDB" id="9793681at2"/>
<dbReference type="HOGENOM" id="CLU_092688_6_1_4"/>
<dbReference type="GO" id="GO:0017148">
    <property type="term" value="P:negative regulation of translation"/>
    <property type="evidence" value="ECO:0007669"/>
    <property type="project" value="UniProtKB-UniRule"/>
</dbReference>
<dbReference type="GO" id="GO:0090071">
    <property type="term" value="P:negative regulation of ribosome biogenesis"/>
    <property type="evidence" value="ECO:0007669"/>
    <property type="project" value="UniProtKB-UniRule"/>
</dbReference>
<dbReference type="HAMAP" id="MF_01477">
    <property type="entry name" value="Iojap_RsfS"/>
    <property type="match status" value="1"/>
</dbReference>
<dbReference type="NCBIfam" id="TIGR00090">
    <property type="entry name" value="rsfS_iojap_ybeB"/>
    <property type="match status" value="1"/>
</dbReference>
<keyword evidence="2" id="KW-0810">Translation regulation</keyword>
<keyword evidence="4" id="KW-1185">Reference proteome</keyword>
<keyword evidence="2" id="KW-0963">Cytoplasm</keyword>
<evidence type="ECO:0000256" key="1">
    <source>
        <dbReference type="ARBA" id="ARBA00010574"/>
    </source>
</evidence>
<dbReference type="GO" id="GO:0042256">
    <property type="term" value="P:cytosolic ribosome assembly"/>
    <property type="evidence" value="ECO:0007669"/>
    <property type="project" value="UniProtKB-UniRule"/>
</dbReference>
<protein>
    <recommendedName>
        <fullName evidence="2">Ribosomal silencing factor RsfS</fullName>
    </recommendedName>
</protein>
<comment type="similarity">
    <text evidence="1 2">Belongs to the Iojap/RsfS family.</text>
</comment>
<reference evidence="3 4" key="1">
    <citation type="journal article" date="2013" name="Genome Biol. Evol.">
        <title>Genome evolution and phylogenomic analysis of candidatus kinetoplastibacterium, the betaproteobacterial endosymbionts of strigomonas and angomonas.</title>
        <authorList>
            <person name="Alves J.M."/>
            <person name="Serrano M.G."/>
            <person name="Maia da Silva F."/>
            <person name="Voegtly L.J."/>
            <person name="Matveyev A.V."/>
            <person name="Teixeira M.M."/>
            <person name="Camargo E.P."/>
            <person name="Buck G.A."/>
        </authorList>
    </citation>
    <scope>NUCLEOTIDE SEQUENCE [LARGE SCALE GENOMIC DNA]</scope>
    <source>
        <strain evidence="3 4">TCC290E</strain>
    </source>
</reference>
<comment type="function">
    <text evidence="2">Functions as a ribosomal silencing factor. Interacts with ribosomal protein uL14 (rplN), blocking formation of intersubunit bridge B8. Prevents association of the 30S and 50S ribosomal subunits and the formation of functional ribosomes, thus repressing translation.</text>
</comment>
<dbReference type="InterPro" id="IPR004394">
    <property type="entry name" value="Iojap/RsfS/C7orf30"/>
</dbReference>
<dbReference type="PANTHER" id="PTHR21043:SF0">
    <property type="entry name" value="MITOCHONDRIAL ASSEMBLY OF RIBOSOMAL LARGE SUBUNIT PROTEIN 1"/>
    <property type="match status" value="1"/>
</dbReference>
<comment type="subcellular location">
    <subcellularLocation>
        <location evidence="2">Cytoplasm</location>
    </subcellularLocation>
</comment>
<comment type="subunit">
    <text evidence="2">Interacts with ribosomal protein uL14 (rplN).</text>
</comment>
<dbReference type="Proteomes" id="UP000011541">
    <property type="component" value="Chromosome"/>
</dbReference>
<dbReference type="Pfam" id="PF02410">
    <property type="entry name" value="RsfS"/>
    <property type="match status" value="1"/>
</dbReference>